<name>A0ACC1Y864_MELAZ</name>
<keyword evidence="2" id="KW-1185">Reference proteome</keyword>
<evidence type="ECO:0000313" key="1">
    <source>
        <dbReference type="EMBL" id="KAJ4719613.1"/>
    </source>
</evidence>
<accession>A0ACC1Y864</accession>
<evidence type="ECO:0000313" key="2">
    <source>
        <dbReference type="Proteomes" id="UP001164539"/>
    </source>
</evidence>
<comment type="caution">
    <text evidence="1">The sequence shown here is derived from an EMBL/GenBank/DDBJ whole genome shotgun (WGS) entry which is preliminary data.</text>
</comment>
<sequence>MAAPVPPGAPRQQPPPPPNYNPNLQQNPNSLSDSFQNLNINRPVSMPNSAPRPSPFAQSPPFPSAAPSPMSRPGPPPPGAILRPTGSLQSSMPPNVASVRPSGPPVAQSLPFGSRPPPGSLPSPMGGGSPMGAPASGVLPAGAFPPSGSLSRPGASPPGARPVVPHATSSPLSSGLNAPPPSAPAGLTSNGPMGFATSGGPRFSLAGTAQQTPTPPGGPPSMMTSAQSPQQSPSMRFPPVQQSPFTSAPQSAPPFPPQNAPPFSVASQSTPSFSSVPQSAPPFSSAPQSAPPFSSAPQSVPPYSGAPSFPAASPQGPPPQVSPFAPQTWSARQVGPSPSIPGSGQPPRMFGMPPPLPTQSMTNMPPAIGQTGAPVASSSKIDPQQIPRPVPSSVVVLYDTREGNQANPPPPATNEYIVRDMGNCSPRYMRCTISQIPCTNDLLTTSGMQLALLVQPLALPHPQEEPVQVVDFGESGPVRCSRCKAYINPFMKFIDQGRRFICNLCGFTDDTPRDYHCNLGPDGRRRDADERPELCRGTVEFVATKEYMVRDPMLAVYFFLIDVSMNALQTGATAAACSAISQVISDLPEGPRTMVGVATFDSTIHFYNLKRALQQPLMLIVPDVEDVYTPLQTDVIVPLSECRQHLEILLESIPSMFQNNRTAESAFGAAVKAAFLAMKNTGGKLLVFQSVLPSVGIGALSAREAEGRSNISAGEKEAHKLLQPADKTLKALAIEFAEYQVCVDVFITTQTYVDIASISVIPKTTGGQVYYYYPFSALSDPAKLYNDLRWNITRPQGFEAVMRVRCSQGIQVQEYHGNFCKRIPTDIDLPAIDCNKAIMVTLKHDDKLQDGSECAFQCALLYTTVYGQRRIRVTTLSLPCTSNLSNLYRSADLDTQFTCFMKQAASEIPSTPLANVREQMMNLCVNALVSYRKFCATVSSSGQLILPEALKLLPLYTLALIKSMGLRTDGRIDDRSFWISYVSSVSIPLAVPYVYPRMVPIHDLDSKGEDGSLIPPFLPLSSEHVSDEGIYLLENGEDALIYIGSAVDSNILQQLFGFSSVDEVPTQFVLQQYDNPLSKKLNDVINEIRRQRCSYLRLKLCKKGDPSGMLFFSYLVEDKIPTGGQSYVEFLINIHRQIQVKMS</sequence>
<gene>
    <name evidence="1" type="ORF">OWV82_007563</name>
</gene>
<dbReference type="EMBL" id="CM051397">
    <property type="protein sequence ID" value="KAJ4719613.1"/>
    <property type="molecule type" value="Genomic_DNA"/>
</dbReference>
<reference evidence="1 2" key="1">
    <citation type="journal article" date="2023" name="Science">
        <title>Complex scaffold remodeling in plant triterpene biosynthesis.</title>
        <authorList>
            <person name="De La Pena R."/>
            <person name="Hodgson H."/>
            <person name="Liu J.C."/>
            <person name="Stephenson M.J."/>
            <person name="Martin A.C."/>
            <person name="Owen C."/>
            <person name="Harkess A."/>
            <person name="Leebens-Mack J."/>
            <person name="Jimenez L.E."/>
            <person name="Osbourn A."/>
            <person name="Sattely E.S."/>
        </authorList>
    </citation>
    <scope>NUCLEOTIDE SEQUENCE [LARGE SCALE GENOMIC DNA]</scope>
    <source>
        <strain evidence="2">cv. JPN11</strain>
        <tissue evidence="1">Leaf</tissue>
    </source>
</reference>
<proteinExistence type="predicted"/>
<dbReference type="Proteomes" id="UP001164539">
    <property type="component" value="Chromosome 4"/>
</dbReference>
<protein>
    <submittedName>
        <fullName evidence="1">Protein transport protein Sec24-like protein</fullName>
    </submittedName>
</protein>
<organism evidence="1 2">
    <name type="scientific">Melia azedarach</name>
    <name type="common">Chinaberry tree</name>
    <dbReference type="NCBI Taxonomy" id="155640"/>
    <lineage>
        <taxon>Eukaryota</taxon>
        <taxon>Viridiplantae</taxon>
        <taxon>Streptophyta</taxon>
        <taxon>Embryophyta</taxon>
        <taxon>Tracheophyta</taxon>
        <taxon>Spermatophyta</taxon>
        <taxon>Magnoliopsida</taxon>
        <taxon>eudicotyledons</taxon>
        <taxon>Gunneridae</taxon>
        <taxon>Pentapetalae</taxon>
        <taxon>rosids</taxon>
        <taxon>malvids</taxon>
        <taxon>Sapindales</taxon>
        <taxon>Meliaceae</taxon>
        <taxon>Melia</taxon>
    </lineage>
</organism>